<dbReference type="GO" id="GO:0005783">
    <property type="term" value="C:endoplasmic reticulum"/>
    <property type="evidence" value="ECO:0007669"/>
    <property type="project" value="TreeGrafter"/>
</dbReference>
<organism evidence="3">
    <name type="scientific">Amphora coffeiformis</name>
    <dbReference type="NCBI Taxonomy" id="265554"/>
    <lineage>
        <taxon>Eukaryota</taxon>
        <taxon>Sar</taxon>
        <taxon>Stramenopiles</taxon>
        <taxon>Ochrophyta</taxon>
        <taxon>Bacillariophyta</taxon>
        <taxon>Bacillariophyceae</taxon>
        <taxon>Bacillariophycidae</taxon>
        <taxon>Thalassiophysales</taxon>
        <taxon>Catenulaceae</taxon>
        <taxon>Amphora</taxon>
    </lineage>
</organism>
<dbReference type="GO" id="GO:0062101">
    <property type="term" value="F:peptidyl-aspartic acid 3-dioxygenase activity"/>
    <property type="evidence" value="ECO:0007669"/>
    <property type="project" value="InterPro"/>
</dbReference>
<sequence>MSTSSRLDFWQEGVSLWYEQDYWAAMSAWQNGLEYLVEPLSFPWEGGNEPNGAGSDGANSSSSVSSYKDPKLAVLAPLYLFLAGCYLDGQEFRLAEICCRQGLQAVLMACACSEKSDRQQQQQQQHLNQEVVIRLVQELCSCWEENPSFNTDCQNARSLLEWLQQKYPYALGNYWPDSWQRPAWLYTGLRSTAVCPRADHPSWCHKLEEYSASILQECQALWEESWQDLPRVGEGAHRQGAGAHDGSVVNTGGDWREVVLFGSGSEQTAGMAPRTRQYLQMTCPDAVSLADQGGGEVIISVLGPHTHVAPHCASTNLRWTAHLGLQIPTTGRVQIRIADQWHSWRQGQVLVFDDSYEHEVVNDSDGIRVVLLLRFWNPYLRTADRKAALAQALEWKELEQERRFHPPVPPSAS</sequence>
<dbReference type="Gene3D" id="2.60.120.330">
    <property type="entry name" value="B-lactam Antibiotic, Isopenicillin N Synthase, Chain"/>
    <property type="match status" value="1"/>
</dbReference>
<dbReference type="PANTHER" id="PTHR12366:SF29">
    <property type="entry name" value="ASPARTYL BETA-HYDROXYLASE, ISOFORM L"/>
    <property type="match status" value="1"/>
</dbReference>
<dbReference type="InterPro" id="IPR027443">
    <property type="entry name" value="IPNS-like_sf"/>
</dbReference>
<proteinExistence type="inferred from homology"/>
<feature type="domain" description="Aspartyl/asparaginy/proline hydroxylase" evidence="2">
    <location>
        <begin position="212"/>
        <end position="378"/>
    </location>
</feature>
<evidence type="ECO:0000256" key="1">
    <source>
        <dbReference type="ARBA" id="ARBA00007730"/>
    </source>
</evidence>
<dbReference type="PANTHER" id="PTHR12366">
    <property type="entry name" value="ASPARTYL/ASPARAGINYL BETA-HYDROXYLASE"/>
    <property type="match status" value="1"/>
</dbReference>
<accession>A0A7S3P755</accession>
<dbReference type="Pfam" id="PF05118">
    <property type="entry name" value="Asp_Arg_Hydrox"/>
    <property type="match status" value="1"/>
</dbReference>
<dbReference type="InterPro" id="IPR007803">
    <property type="entry name" value="Asp/Arg/Pro-Hydrxlase"/>
</dbReference>
<dbReference type="SUPFAM" id="SSF51197">
    <property type="entry name" value="Clavaminate synthase-like"/>
    <property type="match status" value="1"/>
</dbReference>
<comment type="similarity">
    <text evidence="1">Belongs to the aspartyl/asparaginyl beta-hydroxylase family.</text>
</comment>
<dbReference type="AlphaFoldDB" id="A0A7S3P755"/>
<name>A0A7S3P755_9STRA</name>
<dbReference type="InterPro" id="IPR039038">
    <property type="entry name" value="ASPH"/>
</dbReference>
<evidence type="ECO:0000259" key="2">
    <source>
        <dbReference type="Pfam" id="PF05118"/>
    </source>
</evidence>
<dbReference type="EMBL" id="HBIM01008773">
    <property type="protein sequence ID" value="CAE0409857.1"/>
    <property type="molecule type" value="Transcribed_RNA"/>
</dbReference>
<gene>
    <name evidence="3" type="ORF">ACOF00016_LOCUS7441</name>
</gene>
<protein>
    <recommendedName>
        <fullName evidence="2">Aspartyl/asparaginy/proline hydroxylase domain-containing protein</fullName>
    </recommendedName>
</protein>
<evidence type="ECO:0000313" key="3">
    <source>
        <dbReference type="EMBL" id="CAE0409857.1"/>
    </source>
</evidence>
<reference evidence="3" key="1">
    <citation type="submission" date="2021-01" db="EMBL/GenBank/DDBJ databases">
        <authorList>
            <person name="Corre E."/>
            <person name="Pelletier E."/>
            <person name="Niang G."/>
            <person name="Scheremetjew M."/>
            <person name="Finn R."/>
            <person name="Kale V."/>
            <person name="Holt S."/>
            <person name="Cochrane G."/>
            <person name="Meng A."/>
            <person name="Brown T."/>
            <person name="Cohen L."/>
        </authorList>
    </citation>
    <scope>NUCLEOTIDE SEQUENCE</scope>
    <source>
        <strain evidence="3">CCMP127</strain>
    </source>
</reference>